<dbReference type="Gene3D" id="3.30.420.40">
    <property type="match status" value="2"/>
</dbReference>
<dbReference type="InterPro" id="IPR043129">
    <property type="entry name" value="ATPase_NBD"/>
</dbReference>
<feature type="region of interest" description="Disordered" evidence="2">
    <location>
        <begin position="1"/>
        <end position="29"/>
    </location>
</feature>
<dbReference type="PANTHER" id="PTHR18964">
    <property type="entry name" value="ROK (REPRESSOR, ORF, KINASE) FAMILY"/>
    <property type="match status" value="1"/>
</dbReference>
<dbReference type="AlphaFoldDB" id="A0A9X4QU16"/>
<dbReference type="CDD" id="cd23763">
    <property type="entry name" value="ASKHA_ATPase_ROK"/>
    <property type="match status" value="1"/>
</dbReference>
<evidence type="ECO:0000256" key="2">
    <source>
        <dbReference type="SAM" id="MobiDB-lite"/>
    </source>
</evidence>
<sequence>MSAARRLRRGPSWTGKSSKRASDITNPAPAWRRGDTIEHFAAVVADVLRKSGTDARVDGLGLAFPGPFDYEAGVSRIRGLGKFEALYGLPVGSLLEEALRVDERTGSRLAPHFRLAFENDAALFGLGETGPGGAAEGAGRVVCLTIGTGLGSCFLEAGRLVKTRADVPGDGWLYATPYKNRMADDYISRRGVLQLAPRFGFADAGLDVKDLALLADGGDAAALRLFQRFGERMAEILAPPLLRFRPESIVLGGQISKSAHLFAPYFRQALAASGLQAEVRVGRDTLTGTLLGIYRFMTGTTFLTGGER</sequence>
<dbReference type="InterPro" id="IPR000600">
    <property type="entry name" value="ROK"/>
</dbReference>
<organism evidence="3 4">
    <name type="scientific">Cohnella rhizosphaerae</name>
    <dbReference type="NCBI Taxonomy" id="1457232"/>
    <lineage>
        <taxon>Bacteria</taxon>
        <taxon>Bacillati</taxon>
        <taxon>Bacillota</taxon>
        <taxon>Bacilli</taxon>
        <taxon>Bacillales</taxon>
        <taxon>Paenibacillaceae</taxon>
        <taxon>Cohnella</taxon>
    </lineage>
</organism>
<dbReference type="SUPFAM" id="SSF53067">
    <property type="entry name" value="Actin-like ATPase domain"/>
    <property type="match status" value="1"/>
</dbReference>
<name>A0A9X4QU16_9BACL</name>
<evidence type="ECO:0000256" key="1">
    <source>
        <dbReference type="ARBA" id="ARBA00006479"/>
    </source>
</evidence>
<keyword evidence="4" id="KW-1185">Reference proteome</keyword>
<reference evidence="3" key="1">
    <citation type="submission" date="2022-10" db="EMBL/GenBank/DDBJ databases">
        <title>Comparative genomic analysis of Cohnella hashimotonis sp. nov., isolated from the International Space Station.</title>
        <authorList>
            <person name="Simpson A."/>
            <person name="Venkateswaran K."/>
        </authorList>
    </citation>
    <scope>NUCLEOTIDE SEQUENCE</scope>
    <source>
        <strain evidence="3">DSM 28161</strain>
    </source>
</reference>
<proteinExistence type="inferred from homology"/>
<protein>
    <submittedName>
        <fullName evidence="3">ROK family protein</fullName>
    </submittedName>
</protein>
<dbReference type="PANTHER" id="PTHR18964:SF169">
    <property type="entry name" value="N-ACETYLMANNOSAMINE KINASE"/>
    <property type="match status" value="1"/>
</dbReference>
<dbReference type="EMBL" id="JAPDIA010000007">
    <property type="protein sequence ID" value="MDG0811270.1"/>
    <property type="molecule type" value="Genomic_DNA"/>
</dbReference>
<comment type="caution">
    <text evidence="3">The sequence shown here is derived from an EMBL/GenBank/DDBJ whole genome shotgun (WGS) entry which is preliminary data.</text>
</comment>
<evidence type="ECO:0000313" key="3">
    <source>
        <dbReference type="EMBL" id="MDG0811270.1"/>
    </source>
</evidence>
<gene>
    <name evidence="3" type="ORF">OMP40_19275</name>
</gene>
<evidence type="ECO:0000313" key="4">
    <source>
        <dbReference type="Proteomes" id="UP001153404"/>
    </source>
</evidence>
<comment type="similarity">
    <text evidence="1">Belongs to the ROK (NagC/XylR) family.</text>
</comment>
<dbReference type="Pfam" id="PF00480">
    <property type="entry name" value="ROK"/>
    <property type="match status" value="1"/>
</dbReference>
<accession>A0A9X4QU16</accession>
<dbReference type="Proteomes" id="UP001153404">
    <property type="component" value="Unassembled WGS sequence"/>
</dbReference>
<dbReference type="RefSeq" id="WP_277533778.1">
    <property type="nucleotide sequence ID" value="NZ_JAPDIA010000007.1"/>
</dbReference>